<comment type="caution">
    <text evidence="9">Lacks conserved residue(s) required for the propagation of feature annotation.</text>
</comment>
<feature type="binding site" evidence="9">
    <location>
        <begin position="253"/>
        <end position="254"/>
    </location>
    <ligand>
        <name>ATP</name>
        <dbReference type="ChEBI" id="CHEBI:30616"/>
    </ligand>
</feature>
<dbReference type="InterPro" id="IPR011877">
    <property type="entry name" value="Ribokinase"/>
</dbReference>
<dbReference type="UniPathway" id="UPA00916">
    <property type="reaction ID" value="UER00889"/>
</dbReference>
<feature type="binding site" evidence="9">
    <location>
        <position position="142"/>
    </location>
    <ligand>
        <name>substrate</name>
    </ligand>
</feature>
<proteinExistence type="inferred from homology"/>
<dbReference type="GO" id="GO:0005524">
    <property type="term" value="F:ATP binding"/>
    <property type="evidence" value="ECO:0007669"/>
    <property type="project" value="UniProtKB-UniRule"/>
</dbReference>
<comment type="subcellular location">
    <subcellularLocation>
        <location evidence="9">Cytoplasm</location>
    </subcellularLocation>
</comment>
<comment type="activity regulation">
    <text evidence="9">Activated by a monovalent cation that binds near, but not in, the active site. The most likely occupant of the site in vivo is potassium. Ion binding induces a conformational change that may alter substrate affinity.</text>
</comment>
<evidence type="ECO:0000256" key="1">
    <source>
        <dbReference type="ARBA" id="ARBA00022679"/>
    </source>
</evidence>
<evidence type="ECO:0000256" key="7">
    <source>
        <dbReference type="ARBA" id="ARBA00022958"/>
    </source>
</evidence>
<dbReference type="Pfam" id="PF00294">
    <property type="entry name" value="PfkB"/>
    <property type="match status" value="1"/>
</dbReference>
<evidence type="ECO:0000313" key="12">
    <source>
        <dbReference type="Proteomes" id="UP000070366"/>
    </source>
</evidence>
<dbReference type="SUPFAM" id="SSF53613">
    <property type="entry name" value="Ribokinase-like"/>
    <property type="match status" value="1"/>
</dbReference>
<dbReference type="PANTHER" id="PTHR10584:SF166">
    <property type="entry name" value="RIBOKINASE"/>
    <property type="match status" value="1"/>
</dbReference>
<feature type="binding site" evidence="9">
    <location>
        <position position="254"/>
    </location>
    <ligand>
        <name>substrate</name>
    </ligand>
</feature>
<dbReference type="InterPro" id="IPR011611">
    <property type="entry name" value="PfkB_dom"/>
</dbReference>
<feature type="binding site" evidence="9">
    <location>
        <begin position="222"/>
        <end position="227"/>
    </location>
    <ligand>
        <name>ATP</name>
        <dbReference type="ChEBI" id="CHEBI:30616"/>
    </ligand>
</feature>
<dbReference type="GO" id="GO:0005829">
    <property type="term" value="C:cytosol"/>
    <property type="evidence" value="ECO:0007669"/>
    <property type="project" value="TreeGrafter"/>
</dbReference>
<feature type="binding site" evidence="9">
    <location>
        <position position="278"/>
    </location>
    <ligand>
        <name>ATP</name>
        <dbReference type="ChEBI" id="CHEBI:30616"/>
    </ligand>
</feature>
<evidence type="ECO:0000256" key="2">
    <source>
        <dbReference type="ARBA" id="ARBA00022723"/>
    </source>
</evidence>
<feature type="binding site" evidence="9">
    <location>
        <position position="293"/>
    </location>
    <ligand>
        <name>K(+)</name>
        <dbReference type="ChEBI" id="CHEBI:29103"/>
    </ligand>
</feature>
<feature type="binding site" evidence="9">
    <location>
        <position position="289"/>
    </location>
    <ligand>
        <name>K(+)</name>
        <dbReference type="ChEBI" id="CHEBI:29103"/>
    </ligand>
</feature>
<dbReference type="PRINTS" id="PR00990">
    <property type="entry name" value="RIBOKINASE"/>
</dbReference>
<dbReference type="OrthoDB" id="9775849at2"/>
<keyword evidence="5 9" id="KW-0067">ATP-binding</keyword>
<comment type="caution">
    <text evidence="11">The sequence shown here is derived from an EMBL/GenBank/DDBJ whole genome shotgun (WGS) entry which is preliminary data.</text>
</comment>
<evidence type="ECO:0000313" key="11">
    <source>
        <dbReference type="EMBL" id="KXK65966.1"/>
    </source>
</evidence>
<keyword evidence="12" id="KW-1185">Reference proteome</keyword>
<gene>
    <name evidence="9" type="primary">rbsK</name>
    <name evidence="11" type="ORF">HMPREF3293_01258</name>
</gene>
<keyword evidence="7 9" id="KW-0630">Potassium</keyword>
<feature type="active site" description="Proton acceptor" evidence="9">
    <location>
        <position position="254"/>
    </location>
</feature>
<comment type="function">
    <text evidence="9">Catalyzes the phosphorylation of ribose at O-5 in a reaction requiring ATP and magnesium. The resulting D-ribose-5-phosphate can then be used either for sythesis of nucleotides, histidine, and tryptophan, or as a component of the pentose phosphate pathway.</text>
</comment>
<dbReference type="STRING" id="626937.HMPREF3293_01258"/>
<dbReference type="KEGG" id="cmiu:B1H56_06480"/>
<dbReference type="EC" id="2.7.1.15" evidence="9"/>
<keyword evidence="1 9" id="KW-0808">Transferase</keyword>
<protein>
    <recommendedName>
        <fullName evidence="9">Ribokinase</fullName>
        <shortName evidence="9">RK</shortName>
        <ecNumber evidence="9">2.7.1.15</ecNumber>
    </recommendedName>
</protein>
<accession>A0A136Q5X6</accession>
<keyword evidence="9" id="KW-0963">Cytoplasm</keyword>
<keyword evidence="8 9" id="KW-0119">Carbohydrate metabolism</keyword>
<comment type="cofactor">
    <cofactor evidence="9">
        <name>Mg(2+)</name>
        <dbReference type="ChEBI" id="CHEBI:18420"/>
    </cofactor>
    <text evidence="9">Requires a divalent cation, most likely magnesium in vivo, as an electrophilic catalyst to aid phosphoryl group transfer. It is the chelate of the metal and the nucleotide that is the actual substrate.</text>
</comment>
<dbReference type="AlphaFoldDB" id="A0A136Q5X6"/>
<dbReference type="Gene3D" id="3.40.1190.20">
    <property type="match status" value="1"/>
</dbReference>
<dbReference type="EMBL" id="LSZW01000054">
    <property type="protein sequence ID" value="KXK65966.1"/>
    <property type="molecule type" value="Genomic_DNA"/>
</dbReference>
<evidence type="ECO:0000256" key="4">
    <source>
        <dbReference type="ARBA" id="ARBA00022777"/>
    </source>
</evidence>
<evidence type="ECO:0000256" key="8">
    <source>
        <dbReference type="ARBA" id="ARBA00023277"/>
    </source>
</evidence>
<dbReference type="HAMAP" id="MF_01987">
    <property type="entry name" value="Ribokinase"/>
    <property type="match status" value="1"/>
</dbReference>
<name>A0A136Q5X6_9FIRM</name>
<feature type="binding site" evidence="9">
    <location>
        <position position="284"/>
    </location>
    <ligand>
        <name>K(+)</name>
        <dbReference type="ChEBI" id="CHEBI:29103"/>
    </ligand>
</feature>
<comment type="pathway">
    <text evidence="9">Carbohydrate metabolism; D-ribose degradation; D-ribose 5-phosphate from beta-D-ribopyranose: step 2/2.</text>
</comment>
<sequence>MTKVAVVGSQFGIHFFRPKALPEKGETVMAQSYNSEIAAKGLDTAVGCHRLGVPTAYCGCVGEDEFGKRTFEFMDDENMTTKYVVVDKNSFTGVGTCIIEDGGQNYVIVARGANDAISKEDIDKFEREGLFDEIEYMGTGLEINLETMAYAVKRAHAHGVKVLLDPAPVAEFDESIYPCLEFIKPNETEASALTGIDVTNEQSAIQAARWFLAKGVKHVIVTLGANGVVFVDDTHEQYIPSFKVKAVDASGAGDTFGGAFLAGMAKGYDIADAIVFANVAAGISVTKVGCIESMPRLDEVEQFIKDNNIILASAK</sequence>
<dbReference type="InterPro" id="IPR029056">
    <property type="entry name" value="Ribokinase-like"/>
</dbReference>
<feature type="domain" description="Carbohydrate kinase PfkB" evidence="10">
    <location>
        <begin position="1"/>
        <end position="295"/>
    </location>
</feature>
<keyword evidence="4 9" id="KW-0418">Kinase</keyword>
<dbReference type="PATRIC" id="fig|626937.4.peg.1244"/>
<comment type="similarity">
    <text evidence="9">Belongs to the carbohydrate kinase PfkB family. Ribokinase subfamily.</text>
</comment>
<dbReference type="GO" id="GO:0046872">
    <property type="term" value="F:metal ion binding"/>
    <property type="evidence" value="ECO:0007669"/>
    <property type="project" value="UniProtKB-KW"/>
</dbReference>
<evidence type="ECO:0000259" key="10">
    <source>
        <dbReference type="Pfam" id="PF00294"/>
    </source>
</evidence>
<organism evidence="11 12">
    <name type="scientific">Christensenella minuta</name>
    <dbReference type="NCBI Taxonomy" id="626937"/>
    <lineage>
        <taxon>Bacteria</taxon>
        <taxon>Bacillati</taxon>
        <taxon>Bacillota</taxon>
        <taxon>Clostridia</taxon>
        <taxon>Christensenellales</taxon>
        <taxon>Christensenellaceae</taxon>
        <taxon>Christensenella</taxon>
    </lineage>
</organism>
<evidence type="ECO:0000256" key="5">
    <source>
        <dbReference type="ARBA" id="ARBA00022840"/>
    </source>
</evidence>
<feature type="binding site" evidence="9">
    <location>
        <position position="186"/>
    </location>
    <ligand>
        <name>ATP</name>
        <dbReference type="ChEBI" id="CHEBI:30616"/>
    </ligand>
</feature>
<dbReference type="CDD" id="cd01174">
    <property type="entry name" value="ribokinase"/>
    <property type="match status" value="1"/>
</dbReference>
<comment type="subunit">
    <text evidence="9">Homodimer.</text>
</comment>
<evidence type="ECO:0000256" key="6">
    <source>
        <dbReference type="ARBA" id="ARBA00022842"/>
    </source>
</evidence>
<keyword evidence="2 9" id="KW-0479">Metal-binding</keyword>
<keyword evidence="3 9" id="KW-0547">Nucleotide-binding</keyword>
<feature type="binding site" evidence="9">
    <location>
        <position position="287"/>
    </location>
    <ligand>
        <name>K(+)</name>
        <dbReference type="ChEBI" id="CHEBI:29103"/>
    </ligand>
</feature>
<dbReference type="RefSeq" id="WP_066517605.1">
    <property type="nucleotide sequence ID" value="NZ_CABMOF010000001.1"/>
</dbReference>
<evidence type="ECO:0000256" key="9">
    <source>
        <dbReference type="HAMAP-Rule" id="MF_01987"/>
    </source>
</evidence>
<evidence type="ECO:0000256" key="3">
    <source>
        <dbReference type="ARBA" id="ARBA00022741"/>
    </source>
</evidence>
<comment type="catalytic activity">
    <reaction evidence="9">
        <text>D-ribose + ATP = D-ribose 5-phosphate + ADP + H(+)</text>
        <dbReference type="Rhea" id="RHEA:13697"/>
        <dbReference type="ChEBI" id="CHEBI:15378"/>
        <dbReference type="ChEBI" id="CHEBI:30616"/>
        <dbReference type="ChEBI" id="CHEBI:47013"/>
        <dbReference type="ChEBI" id="CHEBI:78346"/>
        <dbReference type="ChEBI" id="CHEBI:456216"/>
        <dbReference type="EC" id="2.7.1.15"/>
    </reaction>
</comment>
<reference evidence="11 12" key="1">
    <citation type="submission" date="2016-02" db="EMBL/GenBank/DDBJ databases">
        <authorList>
            <person name="Wen L."/>
            <person name="He K."/>
            <person name="Yang H."/>
        </authorList>
    </citation>
    <scope>NUCLEOTIDE SEQUENCE [LARGE SCALE GENOMIC DNA]</scope>
    <source>
        <strain evidence="11 12">DSM 22607</strain>
    </source>
</reference>
<feature type="binding site" evidence="9">
    <location>
        <position position="250"/>
    </location>
    <ligand>
        <name>K(+)</name>
        <dbReference type="ChEBI" id="CHEBI:29103"/>
    </ligand>
</feature>
<dbReference type="PANTHER" id="PTHR10584">
    <property type="entry name" value="SUGAR KINASE"/>
    <property type="match status" value="1"/>
</dbReference>
<dbReference type="GO" id="GO:0004747">
    <property type="term" value="F:ribokinase activity"/>
    <property type="evidence" value="ECO:0007669"/>
    <property type="project" value="UniProtKB-UniRule"/>
</dbReference>
<dbReference type="InterPro" id="IPR002139">
    <property type="entry name" value="Ribo/fructo_kinase"/>
</dbReference>
<dbReference type="GO" id="GO:0019303">
    <property type="term" value="P:D-ribose catabolic process"/>
    <property type="evidence" value="ECO:0007669"/>
    <property type="project" value="UniProtKB-UniRule"/>
</dbReference>
<keyword evidence="6 9" id="KW-0460">Magnesium</keyword>
<feature type="binding site" evidence="9">
    <location>
        <position position="248"/>
    </location>
    <ligand>
        <name>K(+)</name>
        <dbReference type="ChEBI" id="CHEBI:29103"/>
    </ligand>
</feature>
<dbReference type="Proteomes" id="UP000070366">
    <property type="component" value="Unassembled WGS sequence"/>
</dbReference>